<gene>
    <name evidence="7 8" type="primary">LOC114842217</name>
</gene>
<organism evidence="6 7">
    <name type="scientific">Betta splendens</name>
    <name type="common">Siamese fighting fish</name>
    <dbReference type="NCBI Taxonomy" id="158456"/>
    <lineage>
        <taxon>Eukaryota</taxon>
        <taxon>Metazoa</taxon>
        <taxon>Chordata</taxon>
        <taxon>Craniata</taxon>
        <taxon>Vertebrata</taxon>
        <taxon>Euteleostomi</taxon>
        <taxon>Actinopterygii</taxon>
        <taxon>Neopterygii</taxon>
        <taxon>Teleostei</taxon>
        <taxon>Neoteleostei</taxon>
        <taxon>Acanthomorphata</taxon>
        <taxon>Anabantaria</taxon>
        <taxon>Anabantiformes</taxon>
        <taxon>Anabantoidei</taxon>
        <taxon>Osphronemidae</taxon>
        <taxon>Betta</taxon>
    </lineage>
</organism>
<dbReference type="KEGG" id="bspl:114842217"/>
<keyword evidence="6" id="KW-1185">Reference proteome</keyword>
<dbReference type="GeneTree" id="ENSGT00940000153123"/>
<evidence type="ECO:0000313" key="7">
    <source>
        <dbReference type="RefSeq" id="XP_028983669.1"/>
    </source>
</evidence>
<accession>A0A6P7KT07</accession>
<evidence type="ECO:0000313" key="6">
    <source>
        <dbReference type="Proteomes" id="UP000515150"/>
    </source>
</evidence>
<dbReference type="PANTHER" id="PTHR21553:SF24">
    <property type="entry name" value="(E2-INDEPENDENT) E3 UBIQUITIN-CONJUGATING ENZYME FATS"/>
    <property type="match status" value="1"/>
</dbReference>
<evidence type="ECO:0000259" key="5">
    <source>
        <dbReference type="Pfam" id="PF15309"/>
    </source>
</evidence>
<feature type="domain" description="ALMS motif" evidence="5">
    <location>
        <begin position="290"/>
        <end position="418"/>
    </location>
</feature>
<dbReference type="Pfam" id="PF15309">
    <property type="entry name" value="ALMS_motif"/>
    <property type="match status" value="1"/>
</dbReference>
<dbReference type="GO" id="GO:0046599">
    <property type="term" value="P:regulation of centriole replication"/>
    <property type="evidence" value="ECO:0007669"/>
    <property type="project" value="TreeGrafter"/>
</dbReference>
<dbReference type="GO" id="GO:0005829">
    <property type="term" value="C:cytosol"/>
    <property type="evidence" value="ECO:0007669"/>
    <property type="project" value="TreeGrafter"/>
</dbReference>
<dbReference type="GO" id="GO:0005814">
    <property type="term" value="C:centriole"/>
    <property type="evidence" value="ECO:0007669"/>
    <property type="project" value="TreeGrafter"/>
</dbReference>
<keyword evidence="3" id="KW-0206">Cytoskeleton</keyword>
<dbReference type="AlphaFoldDB" id="A0A6P7KT07"/>
<protein>
    <submittedName>
        <fullName evidence="7 8">Uncharacterized protein LOC114842217</fullName>
    </submittedName>
</protein>
<evidence type="ECO:0000313" key="8">
    <source>
        <dbReference type="RefSeq" id="XP_055358570.1"/>
    </source>
</evidence>
<feature type="compositionally biased region" description="Basic and acidic residues" evidence="4">
    <location>
        <begin position="383"/>
        <end position="399"/>
    </location>
</feature>
<dbReference type="OrthoDB" id="8899035at2759"/>
<proteinExistence type="predicted"/>
<evidence type="ECO:0000256" key="3">
    <source>
        <dbReference type="ARBA" id="ARBA00023212"/>
    </source>
</evidence>
<comment type="subcellular location">
    <subcellularLocation>
        <location evidence="1">Cytoplasm</location>
        <location evidence="1">Cytoskeleton</location>
        <location evidence="1">Microtubule organizing center</location>
        <location evidence="1">Centrosome</location>
    </subcellularLocation>
</comment>
<dbReference type="GO" id="GO:0008017">
    <property type="term" value="F:microtubule binding"/>
    <property type="evidence" value="ECO:0007669"/>
    <property type="project" value="TreeGrafter"/>
</dbReference>
<dbReference type="InterPro" id="IPR029299">
    <property type="entry name" value="ALMS_motif"/>
</dbReference>
<dbReference type="GO" id="GO:0005813">
    <property type="term" value="C:centrosome"/>
    <property type="evidence" value="ECO:0007669"/>
    <property type="project" value="UniProtKB-SubCell"/>
</dbReference>
<reference evidence="7 8" key="1">
    <citation type="submission" date="2025-04" db="UniProtKB">
        <authorList>
            <consortium name="RefSeq"/>
        </authorList>
    </citation>
    <scope>IDENTIFICATION</scope>
</reference>
<dbReference type="RefSeq" id="XP_055358570.1">
    <property type="nucleotide sequence ID" value="XM_055502595.1"/>
</dbReference>
<feature type="region of interest" description="Disordered" evidence="4">
    <location>
        <begin position="123"/>
        <end position="286"/>
    </location>
</feature>
<dbReference type="Proteomes" id="UP000515150">
    <property type="component" value="Chromosome 15"/>
</dbReference>
<evidence type="ECO:0000256" key="4">
    <source>
        <dbReference type="SAM" id="MobiDB-lite"/>
    </source>
</evidence>
<name>A0A6P7KT07_BETSP</name>
<evidence type="ECO:0000256" key="2">
    <source>
        <dbReference type="ARBA" id="ARBA00022490"/>
    </source>
</evidence>
<dbReference type="GeneID" id="114842217"/>
<keyword evidence="2" id="KW-0963">Cytoplasm</keyword>
<feature type="region of interest" description="Disordered" evidence="4">
    <location>
        <begin position="332"/>
        <end position="399"/>
    </location>
</feature>
<feature type="compositionally biased region" description="Gly residues" evidence="4">
    <location>
        <begin position="240"/>
        <end position="253"/>
    </location>
</feature>
<evidence type="ECO:0000256" key="1">
    <source>
        <dbReference type="ARBA" id="ARBA00004300"/>
    </source>
</evidence>
<dbReference type="PANTHER" id="PTHR21553">
    <property type="entry name" value="ALMS1-RELATED"/>
    <property type="match status" value="1"/>
</dbReference>
<dbReference type="RefSeq" id="XP_028983669.1">
    <property type="nucleotide sequence ID" value="XM_029127836.3"/>
</dbReference>
<sequence>MHVSHRRADLSPQNCCSEASEECRQVCSENRGVQLVECSLCFAEDIRQEVTSGSLTEPSSRRYRSCVHRELPLRSSRSVVFLDKSLSISLVDLEGRRAPEPTSFTSTLSVRFGASSWHRLADNKAASTPGPEHRRGPGSPAGHGRGLLAKQRGHGVTQTAPARGVNRKPPDSHARRHSGALGLLSFRGPGPSHTKAGRQKGNADEAALATRSNFTHRQHTFNTGPVDSRTRGGQPAGVKAQGGGGGGGRGGGGDCERTLSTEAPRASASVRTCCSHPRPKDDSLDGAPVILSLKEALELYRPDFISRSQRRVRRLEQRARRRRALQGCSPDLVQGLREDGGRQRRKCTTPDPLSDNLFKPRERSISGGEMQRRSRRIYNKLPEVTKKKEEEKKRAESQTNRLRAEVFKKRLLDRILQR</sequence>